<dbReference type="NCBIfam" id="TIGR00090">
    <property type="entry name" value="rsfS_iojap_ybeB"/>
    <property type="match status" value="1"/>
</dbReference>
<keyword evidence="4" id="KW-1185">Reference proteome</keyword>
<dbReference type="Pfam" id="PF02410">
    <property type="entry name" value="RsfS"/>
    <property type="match status" value="1"/>
</dbReference>
<dbReference type="Proteomes" id="UP000007939">
    <property type="component" value="Chromosome"/>
</dbReference>
<dbReference type="InterPro" id="IPR043519">
    <property type="entry name" value="NT_sf"/>
</dbReference>
<dbReference type="GO" id="GO:0005737">
    <property type="term" value="C:cytoplasm"/>
    <property type="evidence" value="ECO:0007669"/>
    <property type="project" value="UniProtKB-SubCell"/>
</dbReference>
<comment type="function">
    <text evidence="2">Functions as a ribosomal silencing factor. Interacts with ribosomal protein uL14 (rplN), blocking formation of intersubunit bridge B8. Prevents association of the 30S and 50S ribosomal subunits and the formation of functional ribosomes, thus repressing translation.</text>
</comment>
<keyword evidence="2" id="KW-0678">Repressor</keyword>
<accession>F4GJF5</accession>
<dbReference type="GO" id="GO:0090071">
    <property type="term" value="P:negative regulation of ribosome biogenesis"/>
    <property type="evidence" value="ECO:0007669"/>
    <property type="project" value="UniProtKB-UniRule"/>
</dbReference>
<dbReference type="OrthoDB" id="9793681at2"/>
<evidence type="ECO:0000256" key="1">
    <source>
        <dbReference type="ARBA" id="ARBA00010574"/>
    </source>
</evidence>
<sequence length="127" mass="13973">MSGQRKDVAEKIVSFINDHKGMDTVLLDVSGRCSFADFFIVTTVSSIGHLNGIVHNLWGELQKIGVDVSNRHKTPGEDGWELVDGGDIIIHLMSSPMREFYGIEKLWAGAAVPKSDEGKDESKTEEV</sequence>
<dbReference type="PANTHER" id="PTHR21043:SF0">
    <property type="entry name" value="MITOCHONDRIAL ASSEMBLY OF RIBOSOMAL LARGE SUBUNIT PROTEIN 1"/>
    <property type="match status" value="1"/>
</dbReference>
<keyword evidence="2" id="KW-0810">Translation regulation</keyword>
<dbReference type="GO" id="GO:0017148">
    <property type="term" value="P:negative regulation of translation"/>
    <property type="evidence" value="ECO:0007669"/>
    <property type="project" value="UniProtKB-UniRule"/>
</dbReference>
<organism evidence="3 4">
    <name type="scientific">Parasphaerochaeta coccoides (strain ATCC BAA-1237 / DSM 17374 / SPN1)</name>
    <name type="common">Sphaerochaeta coccoides</name>
    <dbReference type="NCBI Taxonomy" id="760011"/>
    <lineage>
        <taxon>Bacteria</taxon>
        <taxon>Pseudomonadati</taxon>
        <taxon>Spirochaetota</taxon>
        <taxon>Spirochaetia</taxon>
        <taxon>Spirochaetales</taxon>
        <taxon>Sphaerochaetaceae</taxon>
        <taxon>Parasphaerochaeta</taxon>
    </lineage>
</organism>
<dbReference type="RefSeq" id="WP_013739615.1">
    <property type="nucleotide sequence ID" value="NC_015436.1"/>
</dbReference>
<dbReference type="eggNOG" id="COG0799">
    <property type="taxonomic scope" value="Bacteria"/>
</dbReference>
<dbReference type="SUPFAM" id="SSF81301">
    <property type="entry name" value="Nucleotidyltransferase"/>
    <property type="match status" value="1"/>
</dbReference>
<dbReference type="KEGG" id="scc:Spico_0997"/>
<dbReference type="EMBL" id="CP002659">
    <property type="protein sequence ID" value="AEC02220.1"/>
    <property type="molecule type" value="Genomic_DNA"/>
</dbReference>
<dbReference type="Gene3D" id="3.30.460.10">
    <property type="entry name" value="Beta Polymerase, domain 2"/>
    <property type="match status" value="1"/>
</dbReference>
<dbReference type="GO" id="GO:0043023">
    <property type="term" value="F:ribosomal large subunit binding"/>
    <property type="evidence" value="ECO:0007669"/>
    <property type="project" value="TreeGrafter"/>
</dbReference>
<gene>
    <name evidence="2" type="primary">rsfS</name>
    <name evidence="3" type="ordered locus">Spico_0997</name>
</gene>
<keyword evidence="2" id="KW-0963">Cytoplasm</keyword>
<name>F4GJF5_PARC1</name>
<dbReference type="HOGENOM" id="CLU_092688_6_1_12"/>
<evidence type="ECO:0000256" key="2">
    <source>
        <dbReference type="HAMAP-Rule" id="MF_01477"/>
    </source>
</evidence>
<protein>
    <recommendedName>
        <fullName evidence="2">Ribosomal silencing factor RsfS</fullName>
    </recommendedName>
</protein>
<dbReference type="AlphaFoldDB" id="F4GJF5"/>
<comment type="subcellular location">
    <subcellularLocation>
        <location evidence="2">Cytoplasm</location>
    </subcellularLocation>
</comment>
<dbReference type="InterPro" id="IPR004394">
    <property type="entry name" value="Iojap/RsfS/C7orf30"/>
</dbReference>
<comment type="similarity">
    <text evidence="1 2">Belongs to the Iojap/RsfS family.</text>
</comment>
<reference evidence="3 4" key="2">
    <citation type="journal article" date="2012" name="Stand. Genomic Sci.">
        <title>Complete genome sequence of the termite hindgut bacterium Spirochaeta coccoides type strain (SPN1(T)), reclassification in the genus Sphaerochaeta as Sphaerochaeta coccoides comb. nov. and emendations of the family Spirochaetaceae and the genus Sphaerochaeta.</title>
        <authorList>
            <person name="Abt B."/>
            <person name="Han C."/>
            <person name="Scheuner C."/>
            <person name="Lu M."/>
            <person name="Lapidus A."/>
            <person name="Nolan M."/>
            <person name="Lucas S."/>
            <person name="Hammon N."/>
            <person name="Deshpande S."/>
            <person name="Cheng J.F."/>
            <person name="Tapia R."/>
            <person name="Goodwin L.A."/>
            <person name="Pitluck S."/>
            <person name="Liolios K."/>
            <person name="Pagani I."/>
            <person name="Ivanova N."/>
            <person name="Mavromatis K."/>
            <person name="Mikhailova N."/>
            <person name="Huntemann M."/>
            <person name="Pati A."/>
            <person name="Chen A."/>
            <person name="Palaniappan K."/>
            <person name="Land M."/>
            <person name="Hauser L."/>
            <person name="Brambilla E.M."/>
            <person name="Rohde M."/>
            <person name="Spring S."/>
            <person name="Gronow S."/>
            <person name="Goker M."/>
            <person name="Woyke T."/>
            <person name="Bristow J."/>
            <person name="Eisen J.A."/>
            <person name="Markowitz V."/>
            <person name="Hugenholtz P."/>
            <person name="Kyrpides N.C."/>
            <person name="Klenk H.P."/>
            <person name="Detter J.C."/>
        </authorList>
    </citation>
    <scope>NUCLEOTIDE SEQUENCE [LARGE SCALE GENOMIC DNA]</scope>
    <source>
        <strain evidence="4">ATCC BAA-1237 / DSM 17374 / SPN1</strain>
    </source>
</reference>
<evidence type="ECO:0000313" key="3">
    <source>
        <dbReference type="EMBL" id="AEC02220.1"/>
    </source>
</evidence>
<dbReference type="HAMAP" id="MF_01477">
    <property type="entry name" value="Iojap_RsfS"/>
    <property type="match status" value="1"/>
</dbReference>
<proteinExistence type="inferred from homology"/>
<dbReference type="GO" id="GO:0042256">
    <property type="term" value="P:cytosolic ribosome assembly"/>
    <property type="evidence" value="ECO:0007669"/>
    <property type="project" value="UniProtKB-UniRule"/>
</dbReference>
<reference evidence="4" key="1">
    <citation type="submission" date="2011-04" db="EMBL/GenBank/DDBJ databases">
        <title>The complete genome of Spirochaeta coccoides DSM 17374.</title>
        <authorList>
            <person name="Lucas S."/>
            <person name="Copeland A."/>
            <person name="Lapidus A."/>
            <person name="Bruce D."/>
            <person name="Goodwin L."/>
            <person name="Pitluck S."/>
            <person name="Peters L."/>
            <person name="Kyrpides N."/>
            <person name="Mavromatis K."/>
            <person name="Pagani I."/>
            <person name="Ivanova N."/>
            <person name="Ovchinnikova G."/>
            <person name="Lu M."/>
            <person name="Detter J.C."/>
            <person name="Tapia R."/>
            <person name="Han C."/>
            <person name="Land M."/>
            <person name="Hauser L."/>
            <person name="Markowitz V."/>
            <person name="Cheng J.-F."/>
            <person name="Hugenholtz P."/>
            <person name="Woyke T."/>
            <person name="Wu D."/>
            <person name="Spring S."/>
            <person name="Schroeder M."/>
            <person name="Brambilla E."/>
            <person name="Klenk H.-P."/>
            <person name="Eisen J.A."/>
        </authorList>
    </citation>
    <scope>NUCLEOTIDE SEQUENCE [LARGE SCALE GENOMIC DNA]</scope>
    <source>
        <strain evidence="4">ATCC BAA-1237 / DSM 17374 / SPN1</strain>
    </source>
</reference>
<comment type="subunit">
    <text evidence="2">Interacts with ribosomal protein uL14 (rplN).</text>
</comment>
<dbReference type="PANTHER" id="PTHR21043">
    <property type="entry name" value="IOJAP SUPERFAMILY ORTHOLOG"/>
    <property type="match status" value="1"/>
</dbReference>
<dbReference type="STRING" id="760011.Spico_0997"/>
<evidence type="ECO:0000313" key="4">
    <source>
        <dbReference type="Proteomes" id="UP000007939"/>
    </source>
</evidence>